<evidence type="ECO:0000313" key="1">
    <source>
        <dbReference type="EMBL" id="KAG6435657.1"/>
    </source>
</evidence>
<reference evidence="1" key="1">
    <citation type="submission" date="2018-01" db="EMBL/GenBank/DDBJ databases">
        <authorList>
            <person name="Mao J.F."/>
        </authorList>
    </citation>
    <scope>NUCLEOTIDE SEQUENCE</scope>
    <source>
        <strain evidence="1">Huo1</strain>
        <tissue evidence="1">Leaf</tissue>
    </source>
</reference>
<comment type="caution">
    <text evidence="1">The sequence shown here is derived from an EMBL/GenBank/DDBJ whole genome shotgun (WGS) entry which is preliminary data.</text>
</comment>
<proteinExistence type="predicted"/>
<protein>
    <submittedName>
        <fullName evidence="1">Uncharacterized protein</fullName>
    </submittedName>
</protein>
<gene>
    <name evidence="1" type="ORF">SASPL_100531</name>
</gene>
<keyword evidence="2" id="KW-1185">Reference proteome</keyword>
<dbReference type="EMBL" id="PNBA02000001">
    <property type="protein sequence ID" value="KAG6435657.1"/>
    <property type="molecule type" value="Genomic_DNA"/>
</dbReference>
<evidence type="ECO:0000313" key="2">
    <source>
        <dbReference type="Proteomes" id="UP000298416"/>
    </source>
</evidence>
<sequence length="291" mass="32669">MRCRSRVGRSSGAGLVVERDLDLKLGARKGVMLVEPAWNASFLFAGCAWWPRRFDNLLERSHLNHESHDAFTSEALRVHPSMAISRSCLRGRFATFPFALVLRWLLFIMDIVEAIIKMEIQAQQMASSSSGLWKSIKMEILSSLGKRVQQWGKQGKGMLLHSKAHLAIMSLHPSPYFASVDLRQFKRIKRSINSMREHADLRSSIQDDISAATVTGEGRHTWKHISCKTYKLLNVCIMIDDAISQAQATRAVLGSQALKGPCLEMFKMLRFGVLLLVVATDLTMLVGNQTT</sequence>
<name>A0A8X9AB17_SALSN</name>
<dbReference type="Proteomes" id="UP000298416">
    <property type="component" value="Unassembled WGS sequence"/>
</dbReference>
<organism evidence="1">
    <name type="scientific">Salvia splendens</name>
    <name type="common">Scarlet sage</name>
    <dbReference type="NCBI Taxonomy" id="180675"/>
    <lineage>
        <taxon>Eukaryota</taxon>
        <taxon>Viridiplantae</taxon>
        <taxon>Streptophyta</taxon>
        <taxon>Embryophyta</taxon>
        <taxon>Tracheophyta</taxon>
        <taxon>Spermatophyta</taxon>
        <taxon>Magnoliopsida</taxon>
        <taxon>eudicotyledons</taxon>
        <taxon>Gunneridae</taxon>
        <taxon>Pentapetalae</taxon>
        <taxon>asterids</taxon>
        <taxon>lamiids</taxon>
        <taxon>Lamiales</taxon>
        <taxon>Lamiaceae</taxon>
        <taxon>Nepetoideae</taxon>
        <taxon>Mentheae</taxon>
        <taxon>Salviinae</taxon>
        <taxon>Salvia</taxon>
        <taxon>Salvia subgen. Calosphace</taxon>
        <taxon>core Calosphace</taxon>
    </lineage>
</organism>
<accession>A0A8X9AB17</accession>
<dbReference type="AlphaFoldDB" id="A0A8X9AB17"/>
<reference evidence="1" key="2">
    <citation type="submission" date="2020-08" db="EMBL/GenBank/DDBJ databases">
        <title>Plant Genome Project.</title>
        <authorList>
            <person name="Zhang R.-G."/>
        </authorList>
    </citation>
    <scope>NUCLEOTIDE SEQUENCE</scope>
    <source>
        <strain evidence="1">Huo1</strain>
        <tissue evidence="1">Leaf</tissue>
    </source>
</reference>